<protein>
    <submittedName>
        <fullName evidence="3">Similar to Saccharomyces cerevisiae YOR018W ROD1 Membrane protein that binds the ubiquitin ligase Rsp5p via its 2 PY motifs</fullName>
    </submittedName>
</protein>
<organism evidence="3 4">
    <name type="scientific">Geotrichum candidum</name>
    <name type="common">Oospora lactis</name>
    <name type="synonym">Dipodascus geotrichum</name>
    <dbReference type="NCBI Taxonomy" id="1173061"/>
    <lineage>
        <taxon>Eukaryota</taxon>
        <taxon>Fungi</taxon>
        <taxon>Dikarya</taxon>
        <taxon>Ascomycota</taxon>
        <taxon>Saccharomycotina</taxon>
        <taxon>Dipodascomycetes</taxon>
        <taxon>Dipodascales</taxon>
        <taxon>Dipodascaceae</taxon>
        <taxon>Geotrichum</taxon>
    </lineage>
</organism>
<dbReference type="STRING" id="1173061.A0A0J9XB53"/>
<dbReference type="GO" id="GO:0016874">
    <property type="term" value="F:ligase activity"/>
    <property type="evidence" value="ECO:0007669"/>
    <property type="project" value="UniProtKB-KW"/>
</dbReference>
<dbReference type="EMBL" id="CCBN010000006">
    <property type="protein sequence ID" value="CDO54059.1"/>
    <property type="molecule type" value="Genomic_DNA"/>
</dbReference>
<dbReference type="GO" id="GO:0005829">
    <property type="term" value="C:cytosol"/>
    <property type="evidence" value="ECO:0007669"/>
    <property type="project" value="TreeGrafter"/>
</dbReference>
<feature type="compositionally biased region" description="Polar residues" evidence="1">
    <location>
        <begin position="484"/>
        <end position="507"/>
    </location>
</feature>
<evidence type="ECO:0000259" key="2">
    <source>
        <dbReference type="SMART" id="SM01017"/>
    </source>
</evidence>
<dbReference type="InterPro" id="IPR014756">
    <property type="entry name" value="Ig_E-set"/>
</dbReference>
<dbReference type="Proteomes" id="UP000242525">
    <property type="component" value="Unassembled WGS sequence"/>
</dbReference>
<feature type="region of interest" description="Disordered" evidence="1">
    <location>
        <begin position="350"/>
        <end position="379"/>
    </location>
</feature>
<gene>
    <name evidence="3" type="ORF">BN980_GECA06s04069g</name>
</gene>
<dbReference type="InterPro" id="IPR050357">
    <property type="entry name" value="Arrestin_domain-protein"/>
</dbReference>
<evidence type="ECO:0000313" key="4">
    <source>
        <dbReference type="Proteomes" id="UP000242525"/>
    </source>
</evidence>
<dbReference type="SUPFAM" id="SSF81296">
    <property type="entry name" value="E set domains"/>
    <property type="match status" value="1"/>
</dbReference>
<feature type="domain" description="Arrestin C-terminal-like" evidence="2">
    <location>
        <begin position="195"/>
        <end position="336"/>
    </location>
</feature>
<dbReference type="Gene3D" id="2.60.40.640">
    <property type="match status" value="1"/>
</dbReference>
<dbReference type="GO" id="GO:0070086">
    <property type="term" value="P:ubiquitin-dependent endocytosis"/>
    <property type="evidence" value="ECO:0007669"/>
    <property type="project" value="TreeGrafter"/>
</dbReference>
<feature type="compositionally biased region" description="Polar residues" evidence="1">
    <location>
        <begin position="703"/>
        <end position="721"/>
    </location>
</feature>
<dbReference type="PANTHER" id="PTHR11188:SF17">
    <property type="entry name" value="FI21816P1"/>
    <property type="match status" value="1"/>
</dbReference>
<dbReference type="InterPro" id="IPR011022">
    <property type="entry name" value="Arrestin_C-like"/>
</dbReference>
<evidence type="ECO:0000256" key="1">
    <source>
        <dbReference type="SAM" id="MobiDB-lite"/>
    </source>
</evidence>
<name>A0A0J9XB53_GEOCN</name>
<accession>A0A0J9XB53</accession>
<feature type="compositionally biased region" description="Polar residues" evidence="1">
    <location>
        <begin position="516"/>
        <end position="541"/>
    </location>
</feature>
<evidence type="ECO:0000313" key="3">
    <source>
        <dbReference type="EMBL" id="CDO54059.1"/>
    </source>
</evidence>
<dbReference type="Pfam" id="PF00339">
    <property type="entry name" value="Arrestin_N"/>
    <property type="match status" value="1"/>
</dbReference>
<reference evidence="3" key="1">
    <citation type="submission" date="2014-03" db="EMBL/GenBank/DDBJ databases">
        <authorList>
            <person name="Casaregola S."/>
        </authorList>
    </citation>
    <scope>NUCLEOTIDE SEQUENCE [LARGE SCALE GENOMIC DNA]</scope>
    <source>
        <strain evidence="3">CLIB 918</strain>
    </source>
</reference>
<dbReference type="InterPro" id="IPR011021">
    <property type="entry name" value="Arrestin-like_N"/>
</dbReference>
<dbReference type="AlphaFoldDB" id="A0A0J9XB53"/>
<feature type="region of interest" description="Disordered" evidence="1">
    <location>
        <begin position="469"/>
        <end position="541"/>
    </location>
</feature>
<keyword evidence="3" id="KW-0436">Ligase</keyword>
<sequence length="821" mass="87066">MPSIFRSSNTSSLALFDIRLNTNERDVVVLRGPPSTAASQFLQGNVVFSCTEPLSIKRVSLRLYSTIRLKWVDPVLAARTNTIKPIRFERVLYEHEWSNLEAGNRTNNNTTPSTAQSHTLAPGNHELPFELVLPGSLEESVEGLEGGQVVYKLVATIERGRFANNIVAKKHLRVVRTLGPDALELSQTMSMENIWPDKVEYSISIPAKAVAIGSFTPIHMHLTPLLKGLRLGPTKVFLHEYKVLTTSLGFTNETERIVSEFVIPAPEDGLEGRDEWIVDQDFVLPASLSKCTQDVQISTFIKVTHKLKFAVSLLNPDGHISELRASLPVYLFISPNVTITSLHRTVSGPSNGTSAVAGPSSSGSSSQAGASSAEGEEPQEDQLFTAAANTNTHLTGADVNAPPNYQDHIYDRLWREIPGSSIETPFASEPSTPYARSRRNSLESYDNMGFGPLDRSRLLSNLYALQERQNHEDSVGSLPDRPGSGTNLTGTSPHHSRFSSRSTSGANTPREGLNALQMTTATGSPPVTSHTSSNDGANANQGQNHQLQFAISPDFSHVSHPASPVGPQSPANVSHLDLESLSRVPSYQTAISTTASPTFESAPSYDMNISGSPGYFTSALSLSRHLAGGGGSHSMSNIVGAAAQNRVKSQRTNSSAPGSALNLNSLNLKLSRITIGNGSGNNSPGNNKNNGSGGNGGTESSSPRLSFSVPHTRSQSSNNLQGLGGTMTSGATAGATPSSSAAGPSGSNSSSGVFRSSSRTHLASLGNSSNGSNSPNSSGANTSRNANSAASARGGFSNANRNSSSRSLFDEATRFLHLSHK</sequence>
<dbReference type="InterPro" id="IPR014752">
    <property type="entry name" value="Arrestin-like_C"/>
</dbReference>
<dbReference type="GO" id="GO:0005886">
    <property type="term" value="C:plasma membrane"/>
    <property type="evidence" value="ECO:0007669"/>
    <property type="project" value="TreeGrafter"/>
</dbReference>
<dbReference type="SMART" id="SM01017">
    <property type="entry name" value="Arrestin_C"/>
    <property type="match status" value="1"/>
</dbReference>
<comment type="caution">
    <text evidence="3">The sequence shown here is derived from an EMBL/GenBank/DDBJ whole genome shotgun (WGS) entry which is preliminary data.</text>
</comment>
<feature type="compositionally biased region" description="Low complexity" evidence="1">
    <location>
        <begin position="728"/>
        <end position="807"/>
    </location>
</feature>
<feature type="region of interest" description="Disordered" evidence="1">
    <location>
        <begin position="674"/>
        <end position="812"/>
    </location>
</feature>
<dbReference type="PANTHER" id="PTHR11188">
    <property type="entry name" value="ARRESTIN DOMAIN CONTAINING PROTEIN"/>
    <property type="match status" value="1"/>
</dbReference>
<keyword evidence="4" id="KW-1185">Reference proteome</keyword>
<dbReference type="Pfam" id="PF02752">
    <property type="entry name" value="Arrestin_C"/>
    <property type="match status" value="1"/>
</dbReference>
<dbReference type="OrthoDB" id="2333384at2759"/>
<feature type="compositionally biased region" description="Low complexity" evidence="1">
    <location>
        <begin position="680"/>
        <end position="690"/>
    </location>
</feature>
<proteinExistence type="predicted"/>
<dbReference type="GO" id="GO:0030674">
    <property type="term" value="F:protein-macromolecule adaptor activity"/>
    <property type="evidence" value="ECO:0007669"/>
    <property type="project" value="TreeGrafter"/>
</dbReference>
<dbReference type="GO" id="GO:0031625">
    <property type="term" value="F:ubiquitin protein ligase binding"/>
    <property type="evidence" value="ECO:0007669"/>
    <property type="project" value="TreeGrafter"/>
</dbReference>
<feature type="compositionally biased region" description="Low complexity" evidence="1">
    <location>
        <begin position="357"/>
        <end position="373"/>
    </location>
</feature>